<dbReference type="Pfam" id="PF00144">
    <property type="entry name" value="Beta-lactamase"/>
    <property type="match status" value="1"/>
</dbReference>
<dbReference type="GO" id="GO:0016787">
    <property type="term" value="F:hydrolase activity"/>
    <property type="evidence" value="ECO:0007669"/>
    <property type="project" value="UniProtKB-KW"/>
</dbReference>
<dbReference type="PANTHER" id="PTHR43283:SF3">
    <property type="entry name" value="BETA-LACTAMASE FAMILY PROTEIN (AFU_ORTHOLOGUE AFUA_5G07500)"/>
    <property type="match status" value="1"/>
</dbReference>
<gene>
    <name evidence="3" type="primary">estB_2</name>
    <name evidence="3" type="ORF">Poly41_39860</name>
</gene>
<dbReference type="InterPro" id="IPR001466">
    <property type="entry name" value="Beta-lactam-related"/>
</dbReference>
<evidence type="ECO:0000313" key="4">
    <source>
        <dbReference type="Proteomes" id="UP000319143"/>
    </source>
</evidence>
<keyword evidence="1" id="KW-0732">Signal</keyword>
<name>A0A5C6DC85_9BACT</name>
<accession>A0A5C6DC85</accession>
<comment type="caution">
    <text evidence="3">The sequence shown here is derived from an EMBL/GenBank/DDBJ whole genome shotgun (WGS) entry which is preliminary data.</text>
</comment>
<dbReference type="Gene3D" id="3.40.710.10">
    <property type="entry name" value="DD-peptidase/beta-lactamase superfamily"/>
    <property type="match status" value="2"/>
</dbReference>
<proteinExistence type="predicted"/>
<protein>
    <submittedName>
        <fullName evidence="3">Esterase EstB</fullName>
        <ecNumber evidence="3">3.1.1.-</ecNumber>
    </submittedName>
</protein>
<reference evidence="3 4" key="1">
    <citation type="submission" date="2019-02" db="EMBL/GenBank/DDBJ databases">
        <title>Deep-cultivation of Planctomycetes and their phenomic and genomic characterization uncovers novel biology.</title>
        <authorList>
            <person name="Wiegand S."/>
            <person name="Jogler M."/>
            <person name="Boedeker C."/>
            <person name="Pinto D."/>
            <person name="Vollmers J."/>
            <person name="Rivas-Marin E."/>
            <person name="Kohn T."/>
            <person name="Peeters S.H."/>
            <person name="Heuer A."/>
            <person name="Rast P."/>
            <person name="Oberbeckmann S."/>
            <person name="Bunk B."/>
            <person name="Jeske O."/>
            <person name="Meyerdierks A."/>
            <person name="Storesund J.E."/>
            <person name="Kallscheuer N."/>
            <person name="Luecker S."/>
            <person name="Lage O.M."/>
            <person name="Pohl T."/>
            <person name="Merkel B.J."/>
            <person name="Hornburger P."/>
            <person name="Mueller R.-W."/>
            <person name="Bruemmer F."/>
            <person name="Labrenz M."/>
            <person name="Spormann A.M."/>
            <person name="Op Den Camp H."/>
            <person name="Overmann J."/>
            <person name="Amann R."/>
            <person name="Jetten M.S.M."/>
            <person name="Mascher T."/>
            <person name="Medema M.H."/>
            <person name="Devos D.P."/>
            <person name="Kaster A.-K."/>
            <person name="Ovreas L."/>
            <person name="Rohde M."/>
            <person name="Galperin M.Y."/>
            <person name="Jogler C."/>
        </authorList>
    </citation>
    <scope>NUCLEOTIDE SEQUENCE [LARGE SCALE GENOMIC DNA]</scope>
    <source>
        <strain evidence="3 4">Poly41</strain>
    </source>
</reference>
<evidence type="ECO:0000313" key="3">
    <source>
        <dbReference type="EMBL" id="TWU34843.1"/>
    </source>
</evidence>
<evidence type="ECO:0000256" key="1">
    <source>
        <dbReference type="SAM" id="SignalP"/>
    </source>
</evidence>
<evidence type="ECO:0000259" key="2">
    <source>
        <dbReference type="Pfam" id="PF00144"/>
    </source>
</evidence>
<dbReference type="PANTHER" id="PTHR43283">
    <property type="entry name" value="BETA-LACTAMASE-RELATED"/>
    <property type="match status" value="1"/>
</dbReference>
<feature type="signal peptide" evidence="1">
    <location>
        <begin position="1"/>
        <end position="29"/>
    </location>
</feature>
<dbReference type="SUPFAM" id="SSF56601">
    <property type="entry name" value="beta-lactamase/transpeptidase-like"/>
    <property type="match status" value="1"/>
</dbReference>
<dbReference type="EC" id="3.1.1.-" evidence="3"/>
<dbReference type="InterPro" id="IPR012338">
    <property type="entry name" value="Beta-lactam/transpept-like"/>
</dbReference>
<feature type="domain" description="Beta-lactamase-related" evidence="2">
    <location>
        <begin position="52"/>
        <end position="132"/>
    </location>
</feature>
<dbReference type="EMBL" id="SJPV01000007">
    <property type="protein sequence ID" value="TWU34843.1"/>
    <property type="molecule type" value="Genomic_DNA"/>
</dbReference>
<keyword evidence="3" id="KW-0378">Hydrolase</keyword>
<sequence precursor="true">MRILRNRYWSLVASLATPVFLLSSSNVRGQEGLATKPEVVGVSSEKTAELSEFMQKLVDDGKIAGGVTMMARHGKVVHLEAVGMSDREAKVPMKTNSIFRIVSMTKPITSVAVMMLASAKHGRNDDCRSAWWAGDTLRFDPMDLMDQFGFGFTVYSNDKPDKQSQGAYAWFGFWTTSFRISPRGDWIVITMTQLAGYEQSDVWIREYEKIAAESIVEIN</sequence>
<dbReference type="AlphaFoldDB" id="A0A5C6DC85"/>
<keyword evidence="4" id="KW-1185">Reference proteome</keyword>
<feature type="chain" id="PRO_5023056741" evidence="1">
    <location>
        <begin position="30"/>
        <end position="219"/>
    </location>
</feature>
<dbReference type="Proteomes" id="UP000319143">
    <property type="component" value="Unassembled WGS sequence"/>
</dbReference>
<organism evidence="3 4">
    <name type="scientific">Novipirellula artificiosorum</name>
    <dbReference type="NCBI Taxonomy" id="2528016"/>
    <lineage>
        <taxon>Bacteria</taxon>
        <taxon>Pseudomonadati</taxon>
        <taxon>Planctomycetota</taxon>
        <taxon>Planctomycetia</taxon>
        <taxon>Pirellulales</taxon>
        <taxon>Pirellulaceae</taxon>
        <taxon>Novipirellula</taxon>
    </lineage>
</organism>
<dbReference type="InterPro" id="IPR050789">
    <property type="entry name" value="Diverse_Enzym_Activities"/>
</dbReference>